<comment type="caution">
    <text evidence="2">The sequence shown here is derived from an EMBL/GenBank/DDBJ whole genome shotgun (WGS) entry which is preliminary data.</text>
</comment>
<name>A0A0B1PAJ6_UNCNE</name>
<evidence type="ECO:0000313" key="3">
    <source>
        <dbReference type="Proteomes" id="UP000030854"/>
    </source>
</evidence>
<proteinExistence type="predicted"/>
<sequence>MMNFKYHNTSLFSSLTGLESAVSSNLMKTLAKSLGDRRFLKLKQNSTASIARSNVRLTLESRSKSTLPAQIGGIIGAYILSVIIVCIIIYIIASRLRYKLRAALETFDVDRIESPFPENLNANDRSTLKKSKISRIIKVKERYNRKIKPSPHDFPAPKSGSPTFEMGVIETDRQALSGNLEDISAHVMAQEEVRMNQATSTHISPSPLSPEISKIKAFSKSRHSIYGNKVSQKISNSKVFTKAIPRFSSLLLRLKPSKVEKKKSRNLKISLPIPRPFTGCSTIHNDQIASTITQSYNYSYPRISQDNQYELSEVSSPGDPGKCHMNSFASSRKSNFWKSQQNSDALNLHSNLFSSRSLPLRQYDSSTQSSIAVAPTRTTVLDREARPIYPEAGSLEIPQTARSIPYSPYEPLSMTIPITPTFLTKEERKRRKNLKPKIPSFELVKSDAELWDGAYDSEDTY</sequence>
<feature type="transmembrane region" description="Helical" evidence="1">
    <location>
        <begin position="71"/>
        <end position="93"/>
    </location>
</feature>
<dbReference type="HOGENOM" id="CLU_593389_0_0_1"/>
<gene>
    <name evidence="2" type="ORF">EV44_g3116</name>
</gene>
<keyword evidence="1" id="KW-0472">Membrane</keyword>
<keyword evidence="3" id="KW-1185">Reference proteome</keyword>
<evidence type="ECO:0000313" key="2">
    <source>
        <dbReference type="EMBL" id="KHJ33689.1"/>
    </source>
</evidence>
<keyword evidence="1" id="KW-0812">Transmembrane</keyword>
<evidence type="ECO:0000256" key="1">
    <source>
        <dbReference type="SAM" id="Phobius"/>
    </source>
</evidence>
<reference evidence="2 3" key="1">
    <citation type="journal article" date="2014" name="BMC Genomics">
        <title>Adaptive genomic structural variation in the grape powdery mildew pathogen, Erysiphe necator.</title>
        <authorList>
            <person name="Jones L."/>
            <person name="Riaz S."/>
            <person name="Morales-Cruz A."/>
            <person name="Amrine K.C."/>
            <person name="McGuire B."/>
            <person name="Gubler W.D."/>
            <person name="Walker M.A."/>
            <person name="Cantu D."/>
        </authorList>
    </citation>
    <scope>NUCLEOTIDE SEQUENCE [LARGE SCALE GENOMIC DNA]</scope>
    <source>
        <strain evidence="3">c</strain>
    </source>
</reference>
<protein>
    <submittedName>
        <fullName evidence="2">Uncharacterized protein</fullName>
    </submittedName>
</protein>
<dbReference type="AlphaFoldDB" id="A0A0B1PAJ6"/>
<accession>A0A0B1PAJ6</accession>
<keyword evidence="1" id="KW-1133">Transmembrane helix</keyword>
<organism evidence="2 3">
    <name type="scientific">Uncinula necator</name>
    <name type="common">Grape powdery mildew</name>
    <dbReference type="NCBI Taxonomy" id="52586"/>
    <lineage>
        <taxon>Eukaryota</taxon>
        <taxon>Fungi</taxon>
        <taxon>Dikarya</taxon>
        <taxon>Ascomycota</taxon>
        <taxon>Pezizomycotina</taxon>
        <taxon>Leotiomycetes</taxon>
        <taxon>Erysiphales</taxon>
        <taxon>Erysiphaceae</taxon>
        <taxon>Erysiphe</taxon>
    </lineage>
</organism>
<dbReference type="Proteomes" id="UP000030854">
    <property type="component" value="Unassembled WGS sequence"/>
</dbReference>
<dbReference type="EMBL" id="JNVN01001288">
    <property type="protein sequence ID" value="KHJ33689.1"/>
    <property type="molecule type" value="Genomic_DNA"/>
</dbReference>